<dbReference type="InterPro" id="IPR002401">
    <property type="entry name" value="Cyt_P450_E_grp-I"/>
</dbReference>
<keyword evidence="9" id="KW-0560">Oxidoreductase</keyword>
<dbReference type="OrthoDB" id="9903536at2759"/>
<dbReference type="GO" id="GO:0005506">
    <property type="term" value="F:iron ion binding"/>
    <property type="evidence" value="ECO:0007669"/>
    <property type="project" value="InterPro"/>
</dbReference>
<proteinExistence type="inferred from homology"/>
<comment type="similarity">
    <text evidence="4">Belongs to the cytochrome P450 family.</text>
</comment>
<keyword evidence="13" id="KW-0732">Signal</keyword>
<dbReference type="STRING" id="92696.A0A4R0RRB5"/>
<comment type="pathway">
    <text evidence="3">Secondary metabolite biosynthesis.</text>
</comment>
<keyword evidence="10" id="KW-0408">Iron</keyword>
<organism evidence="14 15">
    <name type="scientific">Steccherinum ochraceum</name>
    <dbReference type="NCBI Taxonomy" id="92696"/>
    <lineage>
        <taxon>Eukaryota</taxon>
        <taxon>Fungi</taxon>
        <taxon>Dikarya</taxon>
        <taxon>Basidiomycota</taxon>
        <taxon>Agaricomycotina</taxon>
        <taxon>Agaricomycetes</taxon>
        <taxon>Polyporales</taxon>
        <taxon>Steccherinaceae</taxon>
        <taxon>Steccherinum</taxon>
    </lineage>
</organism>
<evidence type="ECO:0000256" key="7">
    <source>
        <dbReference type="ARBA" id="ARBA00022723"/>
    </source>
</evidence>
<comment type="caution">
    <text evidence="14">The sequence shown here is derived from an EMBL/GenBank/DDBJ whole genome shotgun (WGS) entry which is preliminary data.</text>
</comment>
<sequence length="501" mass="56436">MDVLIIAVLAILVVGVLLKSHRSRNPPLPPGPKPWPIIGNVLDMPTERPWDTYSEWCRQYKSDILYLRLPMQHAIILGTFKAATELFDKRSHTYSDRLNNVVLQLMRIDDILVVARYNAVWKAQRRIFHQYFGQSTVEQYREIQLHHARLFLTWVHETPADVRQHVRRWITSIIVLVTYGKTITGMNDEYVATAQKAVEGVSVASVPGVHWLNYFPLIRYIPSWVPGNASMKFVKEYGPIEIQVKDMPYNEAKAGVENGTAVPSIASALIEEIKTKYADTEEEPTQENIAKTATSTVYGAGTDTTTSSAEFFLLAMAMYPEVQRKAHAELDRVVGSTRLPDSDDLPQLPYLRAIFLEVLRWFPVTPFGVPHVNTAEDTYEGYHIPKDTLIIPFIPERYLDKNGEINKQAEEQVLAISFGFGRRYFAEEALSMYMATTLHALNITAGKDDDGHPVELRAEMGGALVSTPITVPRGFEPRSKAAMTLISDLQAGLELESASAF</sequence>
<dbReference type="AlphaFoldDB" id="A0A4R0RRB5"/>
<feature type="signal peptide" evidence="13">
    <location>
        <begin position="1"/>
        <end position="18"/>
    </location>
</feature>
<dbReference type="InterPro" id="IPR050364">
    <property type="entry name" value="Cytochrome_P450_fung"/>
</dbReference>
<name>A0A4R0RRB5_9APHY</name>
<dbReference type="Proteomes" id="UP000292702">
    <property type="component" value="Unassembled WGS sequence"/>
</dbReference>
<keyword evidence="7" id="KW-0479">Metal-binding</keyword>
<evidence type="ECO:0000256" key="13">
    <source>
        <dbReference type="SAM" id="SignalP"/>
    </source>
</evidence>
<feature type="chain" id="PRO_5020934371" description="Cytochrome P450-dit2" evidence="13">
    <location>
        <begin position="19"/>
        <end position="501"/>
    </location>
</feature>
<comment type="cofactor">
    <cofactor evidence="1">
        <name>heme</name>
        <dbReference type="ChEBI" id="CHEBI:30413"/>
    </cofactor>
</comment>
<keyword evidence="5" id="KW-0349">Heme</keyword>
<dbReference type="Gene3D" id="1.10.630.10">
    <property type="entry name" value="Cytochrome P450"/>
    <property type="match status" value="1"/>
</dbReference>
<evidence type="ECO:0000256" key="2">
    <source>
        <dbReference type="ARBA" id="ARBA00004167"/>
    </source>
</evidence>
<dbReference type="PANTHER" id="PTHR46300:SF7">
    <property type="entry name" value="P450, PUTATIVE (EUROFUNG)-RELATED"/>
    <property type="match status" value="1"/>
</dbReference>
<dbReference type="Pfam" id="PF00067">
    <property type="entry name" value="p450"/>
    <property type="match status" value="1"/>
</dbReference>
<protein>
    <recommendedName>
        <fullName evidence="16">Cytochrome P450-dit2</fullName>
    </recommendedName>
</protein>
<dbReference type="PANTHER" id="PTHR46300">
    <property type="entry name" value="P450, PUTATIVE (EUROFUNG)-RELATED-RELATED"/>
    <property type="match status" value="1"/>
</dbReference>
<dbReference type="InterPro" id="IPR036396">
    <property type="entry name" value="Cyt_P450_sf"/>
</dbReference>
<dbReference type="PRINTS" id="PR00463">
    <property type="entry name" value="EP450I"/>
</dbReference>
<dbReference type="GO" id="GO:0020037">
    <property type="term" value="F:heme binding"/>
    <property type="evidence" value="ECO:0007669"/>
    <property type="project" value="InterPro"/>
</dbReference>
<dbReference type="GO" id="GO:0004497">
    <property type="term" value="F:monooxygenase activity"/>
    <property type="evidence" value="ECO:0007669"/>
    <property type="project" value="UniProtKB-KW"/>
</dbReference>
<evidence type="ECO:0000313" key="15">
    <source>
        <dbReference type="Proteomes" id="UP000292702"/>
    </source>
</evidence>
<gene>
    <name evidence="14" type="ORF">EIP91_003965</name>
</gene>
<dbReference type="CDD" id="cd11065">
    <property type="entry name" value="CYP64-like"/>
    <property type="match status" value="1"/>
</dbReference>
<evidence type="ECO:0008006" key="16">
    <source>
        <dbReference type="Google" id="ProtNLM"/>
    </source>
</evidence>
<reference evidence="14 15" key="1">
    <citation type="submission" date="2018-11" db="EMBL/GenBank/DDBJ databases">
        <title>Genome assembly of Steccherinum ochraceum LE-BIN_3174, the white-rot fungus of the Steccherinaceae family (The Residual Polyporoid clade, Polyporales, Basidiomycota).</title>
        <authorList>
            <person name="Fedorova T.V."/>
            <person name="Glazunova O.A."/>
            <person name="Landesman E.O."/>
            <person name="Moiseenko K.V."/>
            <person name="Psurtseva N.V."/>
            <person name="Savinova O.S."/>
            <person name="Shakhova N.V."/>
            <person name="Tyazhelova T.V."/>
            <person name="Vasina D.V."/>
        </authorList>
    </citation>
    <scope>NUCLEOTIDE SEQUENCE [LARGE SCALE GENOMIC DNA]</scope>
    <source>
        <strain evidence="14 15">LE-BIN_3174</strain>
    </source>
</reference>
<keyword evidence="15" id="KW-1185">Reference proteome</keyword>
<dbReference type="InterPro" id="IPR001128">
    <property type="entry name" value="Cyt_P450"/>
</dbReference>
<comment type="subcellular location">
    <subcellularLocation>
        <location evidence="2">Membrane</location>
        <topology evidence="2">Single-pass membrane protein</topology>
    </subcellularLocation>
</comment>
<evidence type="ECO:0000256" key="6">
    <source>
        <dbReference type="ARBA" id="ARBA00022692"/>
    </source>
</evidence>
<evidence type="ECO:0000256" key="9">
    <source>
        <dbReference type="ARBA" id="ARBA00023002"/>
    </source>
</evidence>
<evidence type="ECO:0000256" key="4">
    <source>
        <dbReference type="ARBA" id="ARBA00010617"/>
    </source>
</evidence>
<dbReference type="EMBL" id="RWJN01000023">
    <property type="protein sequence ID" value="TCD70336.1"/>
    <property type="molecule type" value="Genomic_DNA"/>
</dbReference>
<keyword evidence="8" id="KW-1133">Transmembrane helix</keyword>
<evidence type="ECO:0000256" key="3">
    <source>
        <dbReference type="ARBA" id="ARBA00005179"/>
    </source>
</evidence>
<accession>A0A4R0RRB5</accession>
<evidence type="ECO:0000256" key="10">
    <source>
        <dbReference type="ARBA" id="ARBA00023004"/>
    </source>
</evidence>
<evidence type="ECO:0000313" key="14">
    <source>
        <dbReference type="EMBL" id="TCD70336.1"/>
    </source>
</evidence>
<dbReference type="GO" id="GO:0016705">
    <property type="term" value="F:oxidoreductase activity, acting on paired donors, with incorporation or reduction of molecular oxygen"/>
    <property type="evidence" value="ECO:0007669"/>
    <property type="project" value="InterPro"/>
</dbReference>
<evidence type="ECO:0000256" key="11">
    <source>
        <dbReference type="ARBA" id="ARBA00023033"/>
    </source>
</evidence>
<evidence type="ECO:0000256" key="8">
    <source>
        <dbReference type="ARBA" id="ARBA00022989"/>
    </source>
</evidence>
<dbReference type="SUPFAM" id="SSF48264">
    <property type="entry name" value="Cytochrome P450"/>
    <property type="match status" value="1"/>
</dbReference>
<evidence type="ECO:0000256" key="5">
    <source>
        <dbReference type="ARBA" id="ARBA00022617"/>
    </source>
</evidence>
<keyword evidence="6" id="KW-0812">Transmembrane</keyword>
<keyword evidence="12" id="KW-0472">Membrane</keyword>
<dbReference type="GO" id="GO:0016020">
    <property type="term" value="C:membrane"/>
    <property type="evidence" value="ECO:0007669"/>
    <property type="project" value="UniProtKB-SubCell"/>
</dbReference>
<evidence type="ECO:0000256" key="1">
    <source>
        <dbReference type="ARBA" id="ARBA00001971"/>
    </source>
</evidence>
<keyword evidence="11" id="KW-0503">Monooxygenase</keyword>
<evidence type="ECO:0000256" key="12">
    <source>
        <dbReference type="ARBA" id="ARBA00023136"/>
    </source>
</evidence>